<sequence length="185" mass="20638">MMTIRATERNLIVLIKTTNWRSCLLSANVVGDPHGAALMAYCGLYGQTIVAGYGRWRDTLTPYAYGINDFLSLPHSKWDCSADRLCIMPKNKGVAKYINEYAPIWSQRSVNGHGEIPEARDEWVRAASYIDGGTFFLDTAYKSFKDGARQLEGILSQVASIAEQNPVKVGRVVRVHAIDLNWPVN</sequence>
<name>A0A7W9ZUH2_RHILE</name>
<evidence type="ECO:0000313" key="2">
    <source>
        <dbReference type="Proteomes" id="UP000517187"/>
    </source>
</evidence>
<gene>
    <name evidence="1" type="ORF">GGE66_002905</name>
</gene>
<dbReference type="Proteomes" id="UP000517187">
    <property type="component" value="Unassembled WGS sequence"/>
</dbReference>
<evidence type="ECO:0000313" key="1">
    <source>
        <dbReference type="EMBL" id="MBB6221932.1"/>
    </source>
</evidence>
<reference evidence="1 2" key="1">
    <citation type="submission" date="2020-08" db="EMBL/GenBank/DDBJ databases">
        <title>Genomic Encyclopedia of Type Strains, Phase IV (KMG-V): Genome sequencing to study the core and pangenomes of soil and plant-associated prokaryotes.</title>
        <authorList>
            <person name="Whitman W."/>
        </authorList>
    </citation>
    <scope>NUCLEOTIDE SEQUENCE [LARGE SCALE GENOMIC DNA]</scope>
    <source>
        <strain evidence="1 2">SEMIA 4011</strain>
    </source>
</reference>
<dbReference type="EMBL" id="JACIIJ010000005">
    <property type="protein sequence ID" value="MBB6221932.1"/>
    <property type="molecule type" value="Genomic_DNA"/>
</dbReference>
<dbReference type="AlphaFoldDB" id="A0A7W9ZUH2"/>
<proteinExistence type="predicted"/>
<comment type="caution">
    <text evidence="1">The sequence shown here is derived from an EMBL/GenBank/DDBJ whole genome shotgun (WGS) entry which is preliminary data.</text>
</comment>
<protein>
    <submittedName>
        <fullName evidence="1">Uncharacterized protein</fullName>
    </submittedName>
</protein>
<accession>A0A7W9ZUH2</accession>
<organism evidence="1 2">
    <name type="scientific">Rhizobium leguminosarum</name>
    <dbReference type="NCBI Taxonomy" id="384"/>
    <lineage>
        <taxon>Bacteria</taxon>
        <taxon>Pseudomonadati</taxon>
        <taxon>Pseudomonadota</taxon>
        <taxon>Alphaproteobacteria</taxon>
        <taxon>Hyphomicrobiales</taxon>
        <taxon>Rhizobiaceae</taxon>
        <taxon>Rhizobium/Agrobacterium group</taxon>
        <taxon>Rhizobium</taxon>
    </lineage>
</organism>
<dbReference type="RefSeq" id="WP_184694605.1">
    <property type="nucleotide sequence ID" value="NZ_JACIIJ010000005.1"/>
</dbReference>